<dbReference type="PANTHER" id="PTHR43791">
    <property type="entry name" value="PERMEASE-RELATED"/>
    <property type="match status" value="1"/>
</dbReference>
<dbReference type="GO" id="GO:0016020">
    <property type="term" value="C:membrane"/>
    <property type="evidence" value="ECO:0007669"/>
    <property type="project" value="UniProtKB-SubCell"/>
</dbReference>
<evidence type="ECO:0000256" key="1">
    <source>
        <dbReference type="ARBA" id="ARBA00004141"/>
    </source>
</evidence>
<dbReference type="FunFam" id="1.20.1250.20:FF:000106">
    <property type="entry name" value="MFS transporter, putative"/>
    <property type="match status" value="1"/>
</dbReference>
<dbReference type="Gene3D" id="1.20.1250.20">
    <property type="entry name" value="MFS general substrate transporter like domains"/>
    <property type="match status" value="1"/>
</dbReference>
<dbReference type="Pfam" id="PF07690">
    <property type="entry name" value="MFS_1"/>
    <property type="match status" value="1"/>
</dbReference>
<protein>
    <submittedName>
        <fullName evidence="8">Major facilitator superfamily domain-containing protein</fullName>
    </submittedName>
</protein>
<evidence type="ECO:0000256" key="2">
    <source>
        <dbReference type="ARBA" id="ARBA00022448"/>
    </source>
</evidence>
<feature type="compositionally biased region" description="Low complexity" evidence="6">
    <location>
        <begin position="18"/>
        <end position="32"/>
    </location>
</feature>
<dbReference type="GO" id="GO:0022857">
    <property type="term" value="F:transmembrane transporter activity"/>
    <property type="evidence" value="ECO:0007669"/>
    <property type="project" value="InterPro"/>
</dbReference>
<name>A0AA40KB54_9PEZI</name>
<dbReference type="SUPFAM" id="SSF103473">
    <property type="entry name" value="MFS general substrate transporter"/>
    <property type="match status" value="1"/>
</dbReference>
<evidence type="ECO:0000313" key="9">
    <source>
        <dbReference type="Proteomes" id="UP001172155"/>
    </source>
</evidence>
<evidence type="ECO:0000256" key="6">
    <source>
        <dbReference type="SAM" id="MobiDB-lite"/>
    </source>
</evidence>
<sequence>MADIEKDSSAPPLTTEKTVAASTATSVSSGSGEDFETTRQRLLAQQELVKSAPPVLPITTLFRRKGPQPDLDQIATQPSVYDDPDVAKYFQPMPQYENRHRFDPSARWTWREELPLINKLDWKVTLWAFWAFFALDLDRGNISQANTDNFLEDLGLNTNDFNLGNTVFRLSFLCAELPSQLISKKLGPDRWIPTIMVLWSIVAASQFWLSGKTSFLVCRALLGMLQGGFIPDVVLYLSYFFKGSELPFRLALFWTSLRVTDVVAPLLAFGILRLRGTYGYEGWRWLFLIEGLFTLLFGVWSFFNMAPGPTQTKSWFNKKGWFSEREEVILVTRILRDDPSKGDMHNRQAVDLKLLWKSLKDYDLWPIYIIGLTFLLVAGPPDAYLTLNLRSLGFNTFDSNLLSIPTQFFGTFTMLGLTYASESWNERTYLGIFGQLWLLPNIISLVAFPDNVNPWAKFAVLTVLLSYPSAHAVHVGWTSRNSNSVRTRTVAAAMYNMFVQLGGIIHANIVRRSLATRGLSARSRC</sequence>
<keyword evidence="2" id="KW-0813">Transport</keyword>
<evidence type="ECO:0000256" key="5">
    <source>
        <dbReference type="ARBA" id="ARBA00023136"/>
    </source>
</evidence>
<organism evidence="8 9">
    <name type="scientific">Schizothecium vesticola</name>
    <dbReference type="NCBI Taxonomy" id="314040"/>
    <lineage>
        <taxon>Eukaryota</taxon>
        <taxon>Fungi</taxon>
        <taxon>Dikarya</taxon>
        <taxon>Ascomycota</taxon>
        <taxon>Pezizomycotina</taxon>
        <taxon>Sordariomycetes</taxon>
        <taxon>Sordariomycetidae</taxon>
        <taxon>Sordariales</taxon>
        <taxon>Schizotheciaceae</taxon>
        <taxon>Schizothecium</taxon>
    </lineage>
</organism>
<feature type="transmembrane region" description="Helical" evidence="7">
    <location>
        <begin position="429"/>
        <end position="448"/>
    </location>
</feature>
<dbReference type="InterPro" id="IPR011701">
    <property type="entry name" value="MFS"/>
</dbReference>
<keyword evidence="4 7" id="KW-1133">Transmembrane helix</keyword>
<feature type="transmembrane region" description="Helical" evidence="7">
    <location>
        <begin position="191"/>
        <end position="209"/>
    </location>
</feature>
<feature type="transmembrane region" description="Helical" evidence="7">
    <location>
        <begin position="365"/>
        <end position="387"/>
    </location>
</feature>
<comment type="subcellular location">
    <subcellularLocation>
        <location evidence="1">Membrane</location>
        <topology evidence="1">Multi-pass membrane protein</topology>
    </subcellularLocation>
</comment>
<feature type="region of interest" description="Disordered" evidence="6">
    <location>
        <begin position="1"/>
        <end position="39"/>
    </location>
</feature>
<feature type="transmembrane region" description="Helical" evidence="7">
    <location>
        <begin position="216"/>
        <end position="239"/>
    </location>
</feature>
<dbReference type="AlphaFoldDB" id="A0AA40KB54"/>
<dbReference type="EMBL" id="JAUKUD010000002">
    <property type="protein sequence ID" value="KAK0752639.1"/>
    <property type="molecule type" value="Genomic_DNA"/>
</dbReference>
<evidence type="ECO:0000256" key="3">
    <source>
        <dbReference type="ARBA" id="ARBA00022692"/>
    </source>
</evidence>
<evidence type="ECO:0000256" key="4">
    <source>
        <dbReference type="ARBA" id="ARBA00022989"/>
    </source>
</evidence>
<dbReference type="PANTHER" id="PTHR43791:SF65">
    <property type="entry name" value="MAJOR FACILITATOR SUPERFAMILY (MFS) PROFILE DOMAIN-CONTAINING PROTEIN-RELATED"/>
    <property type="match status" value="1"/>
</dbReference>
<feature type="transmembrane region" description="Helical" evidence="7">
    <location>
        <begin position="455"/>
        <end position="477"/>
    </location>
</feature>
<dbReference type="InterPro" id="IPR036259">
    <property type="entry name" value="MFS_trans_sf"/>
</dbReference>
<gene>
    <name evidence="8" type="ORF">B0T18DRAFT_459484</name>
</gene>
<feature type="transmembrane region" description="Helical" evidence="7">
    <location>
        <begin position="251"/>
        <end position="272"/>
    </location>
</feature>
<feature type="transmembrane region" description="Helical" evidence="7">
    <location>
        <begin position="284"/>
        <end position="303"/>
    </location>
</feature>
<reference evidence="8" key="1">
    <citation type="submission" date="2023-06" db="EMBL/GenBank/DDBJ databases">
        <title>Genome-scale phylogeny and comparative genomics of the fungal order Sordariales.</title>
        <authorList>
            <consortium name="Lawrence Berkeley National Laboratory"/>
            <person name="Hensen N."/>
            <person name="Bonometti L."/>
            <person name="Westerberg I."/>
            <person name="Brannstrom I.O."/>
            <person name="Guillou S."/>
            <person name="Cros-Aarteil S."/>
            <person name="Calhoun S."/>
            <person name="Haridas S."/>
            <person name="Kuo A."/>
            <person name="Mondo S."/>
            <person name="Pangilinan J."/>
            <person name="Riley R."/>
            <person name="LaButti K."/>
            <person name="Andreopoulos B."/>
            <person name="Lipzen A."/>
            <person name="Chen C."/>
            <person name="Yanf M."/>
            <person name="Daum C."/>
            <person name="Ng V."/>
            <person name="Clum A."/>
            <person name="Steindorff A."/>
            <person name="Ohm R."/>
            <person name="Martin F."/>
            <person name="Silar P."/>
            <person name="Natvig D."/>
            <person name="Lalanne C."/>
            <person name="Gautier V."/>
            <person name="Ament-velasquez S.L."/>
            <person name="Kruys A."/>
            <person name="Hutchinson M.I."/>
            <person name="Powell A.J."/>
            <person name="Barry K."/>
            <person name="Miller A.N."/>
            <person name="Grigoriev I.V."/>
            <person name="Debuchy R."/>
            <person name="Gladieux P."/>
            <person name="Thoren M.H."/>
            <person name="Johannesson H."/>
        </authorList>
    </citation>
    <scope>NUCLEOTIDE SEQUENCE</scope>
    <source>
        <strain evidence="8">SMH3187-1</strain>
    </source>
</reference>
<comment type="caution">
    <text evidence="8">The sequence shown here is derived from an EMBL/GenBank/DDBJ whole genome shotgun (WGS) entry which is preliminary data.</text>
</comment>
<accession>A0AA40KB54</accession>
<evidence type="ECO:0000313" key="8">
    <source>
        <dbReference type="EMBL" id="KAK0752639.1"/>
    </source>
</evidence>
<keyword evidence="3 7" id="KW-0812">Transmembrane</keyword>
<keyword evidence="5 7" id="KW-0472">Membrane</keyword>
<dbReference type="Proteomes" id="UP001172155">
    <property type="component" value="Unassembled WGS sequence"/>
</dbReference>
<keyword evidence="9" id="KW-1185">Reference proteome</keyword>
<evidence type="ECO:0000256" key="7">
    <source>
        <dbReference type="SAM" id="Phobius"/>
    </source>
</evidence>
<feature type="transmembrane region" description="Helical" evidence="7">
    <location>
        <begin position="399"/>
        <end position="417"/>
    </location>
</feature>
<proteinExistence type="predicted"/>
<feature type="transmembrane region" description="Helical" evidence="7">
    <location>
        <begin position="489"/>
        <end position="510"/>
    </location>
</feature>